<feature type="region of interest" description="Disordered" evidence="13">
    <location>
        <begin position="1"/>
        <end position="25"/>
    </location>
</feature>
<dbReference type="FunFam" id="3.30.70.100:FF:000001">
    <property type="entry name" value="ATPase copper transporting beta"/>
    <property type="match status" value="1"/>
</dbReference>
<dbReference type="Gene3D" id="1.20.5.170">
    <property type="match status" value="1"/>
</dbReference>
<sequence length="1272" mass="139299">MPPTKRKAANALDPSERKRAQNRTSQQCLREKNITYIRNLEETIELLQKVATGSDPQDRYSVLLDAHLKLISENRKLEDALLRLRKKLLSFGQAATAAADDEVFDSIFRRRDAENPEAQQSAPRMDLANHETPPALNPSVNNQSFQDIPEQVTHTDIFKDASFLLDLSTAGQVQHEALPPSTIQPGDTFLDPAMSSLSPRSLLFAPNQLSITSMSIFGSRLLGACRRHLDNLRDAGNHSDMVEKIIKTAVRFSMRCAGLESYAYGVNGAKYIERVISWRLGIESRNSVPLPFRPTPLQSKNPTHFWGIDLFNWPEIRDQLVLEAETTDFDELIKDLVLHSVIEPANHSVAVNVLDIFENQVLRRRQHQKSPQRSYFTDPSWTLFEIGPEVGEWYSSEHDIVEEAIFQELDRQINAVAPIIEDDPVEESRANDVAKFLGLDDFCEWKLSKEFARKYPKLDCSTVGHSGPKRVLPVNLPKSTIMACCAVGAYIVFRFLNIHEKLCSLYPRQSHAEHSPAQRPKAIKGAQASILSLDGLTCASCVSDVEDIIGSIPGVLKATVSLGLLRAQVEFYNDDLAEEKIIETIRSAGYDANPLPLSKSQSWASLLSIIQEPGNSQQHHVNSCQRDFLTATAASVLFFASRTIKALWTTQNNNINLIAYLTVAMSLVSGLRLHAEALRSAWHGRRPNMATLASLGIMLALVQAVTDPVQNGMNGSHRMNLKSLEAIPILSTSVLGGRLLKAVVFQRNRVFASPLSNLLPTIARVYSTATGSSDIPVDLLSSGDRVIVSQGEHIPCDGIVESTESALVIETWINGSLEPRLVEKGDDVYAGGQVQQGSIVCRATACGRSTRLGQLLTSIVTAEMANSEPQLHRATSCFSSAVVLITTCILTFYLVFTRGSCWADGLGRASALLLAACPCSLSLSIPTCKLLATVRASKLGVRLVTTYSRLRNAASARTILFDKTGTLTHGDLKVTHTNFSKEWYSSQKQDILWRVVQEVEAGNTHPVARALFQESQSRIGEKQEYLSNLVVSEINHELGRGAQAFVTATQPLSESGGVFATWKLAIGSRAYIESLGVSIDLCQIPVEMRNGITTAVVLAVDGKQAAVFVLQDTVRSDVHQVIRQLKDMGLGVGMITGDNAVSATSVAREVGIDSDMVFSNALPEEKSCILARFLERGPAIYVGDNYNDILCFASASFSICVAGSDIKSDDADCADATVTSSETSPLSRIPLMILLARRVRSIVIQNNCWAVVYNVLSLARALGVGGITPPSP</sequence>
<gene>
    <name evidence="15" type="ORF">BFJ72_g3537</name>
</gene>
<keyword evidence="9" id="KW-1278">Translocase</keyword>
<dbReference type="EMBL" id="MRDB01000009">
    <property type="protein sequence ID" value="RKL44886.1"/>
    <property type="molecule type" value="Genomic_DNA"/>
</dbReference>
<dbReference type="GO" id="GO:0005886">
    <property type="term" value="C:plasma membrane"/>
    <property type="evidence" value="ECO:0007669"/>
    <property type="project" value="UniProtKB-SubCell"/>
</dbReference>
<comment type="similarity">
    <text evidence="2">Belongs to the cation transport ATPase (P-type) (TC 3.A.3) family. Type IB subfamily.</text>
</comment>
<evidence type="ECO:0000259" key="14">
    <source>
        <dbReference type="PROSITE" id="PS50846"/>
    </source>
</evidence>
<evidence type="ECO:0000256" key="4">
    <source>
        <dbReference type="ARBA" id="ARBA00022475"/>
    </source>
</evidence>
<name>A0A420TTJ3_GIBIN</name>
<dbReference type="Proteomes" id="UP000283569">
    <property type="component" value="Unassembled WGS sequence"/>
</dbReference>
<dbReference type="InterPro" id="IPR021833">
    <property type="entry name" value="DUF3425"/>
</dbReference>
<dbReference type="InterPro" id="IPR036163">
    <property type="entry name" value="HMA_dom_sf"/>
</dbReference>
<dbReference type="InterPro" id="IPR008250">
    <property type="entry name" value="ATPase_P-typ_transduc_dom_A_sf"/>
</dbReference>
<keyword evidence="8" id="KW-0460">Magnesium</keyword>
<evidence type="ECO:0000256" key="2">
    <source>
        <dbReference type="ARBA" id="ARBA00006024"/>
    </source>
</evidence>
<evidence type="ECO:0000256" key="3">
    <source>
        <dbReference type="ARBA" id="ARBA00022448"/>
    </source>
</evidence>
<dbReference type="CDD" id="cd14688">
    <property type="entry name" value="bZIP_YAP"/>
    <property type="match status" value="1"/>
</dbReference>
<dbReference type="InterPro" id="IPR036412">
    <property type="entry name" value="HAD-like_sf"/>
</dbReference>
<dbReference type="PRINTS" id="PR00119">
    <property type="entry name" value="CATATPASE"/>
</dbReference>
<dbReference type="PROSITE" id="PS01047">
    <property type="entry name" value="HMA_1"/>
    <property type="match status" value="1"/>
</dbReference>
<evidence type="ECO:0000256" key="13">
    <source>
        <dbReference type="SAM" id="MobiDB-lite"/>
    </source>
</evidence>
<evidence type="ECO:0000256" key="6">
    <source>
        <dbReference type="ARBA" id="ARBA00022692"/>
    </source>
</evidence>
<dbReference type="GO" id="GO:0005507">
    <property type="term" value="F:copper ion binding"/>
    <property type="evidence" value="ECO:0007669"/>
    <property type="project" value="TreeGrafter"/>
</dbReference>
<evidence type="ECO:0000313" key="15">
    <source>
        <dbReference type="EMBL" id="RKL44886.1"/>
    </source>
</evidence>
<keyword evidence="10" id="KW-1133">Transmembrane helix</keyword>
<dbReference type="PROSITE" id="PS00154">
    <property type="entry name" value="ATPASE_E1_E2"/>
    <property type="match status" value="1"/>
</dbReference>
<dbReference type="SUPFAM" id="SSF81653">
    <property type="entry name" value="Calcium ATPase, transduction domain A"/>
    <property type="match status" value="1"/>
</dbReference>
<evidence type="ECO:0000256" key="11">
    <source>
        <dbReference type="ARBA" id="ARBA00023065"/>
    </source>
</evidence>
<dbReference type="SUPFAM" id="SSF56784">
    <property type="entry name" value="HAD-like"/>
    <property type="match status" value="1"/>
</dbReference>
<dbReference type="PANTHER" id="PTHR43520:SF5">
    <property type="entry name" value="CATION-TRANSPORTING P-TYPE ATPASE-RELATED"/>
    <property type="match status" value="1"/>
</dbReference>
<dbReference type="PROSITE" id="PS50846">
    <property type="entry name" value="HMA_2"/>
    <property type="match status" value="1"/>
</dbReference>
<keyword evidence="11" id="KW-0406">Ion transport</keyword>
<dbReference type="SUPFAM" id="SSF55008">
    <property type="entry name" value="HMA, heavy metal-associated domain"/>
    <property type="match status" value="1"/>
</dbReference>
<dbReference type="Gene3D" id="2.70.150.10">
    <property type="entry name" value="Calcium-transporting ATPase, cytoplasmic transduction domain A"/>
    <property type="match status" value="1"/>
</dbReference>
<dbReference type="InterPro" id="IPR023299">
    <property type="entry name" value="ATPase_P-typ_cyto_dom_N"/>
</dbReference>
<dbReference type="GO" id="GO:0055070">
    <property type="term" value="P:copper ion homeostasis"/>
    <property type="evidence" value="ECO:0007669"/>
    <property type="project" value="TreeGrafter"/>
</dbReference>
<dbReference type="Pfam" id="PF11905">
    <property type="entry name" value="DUF3425"/>
    <property type="match status" value="1"/>
</dbReference>
<proteinExistence type="inferred from homology"/>
<dbReference type="Gene3D" id="3.40.50.1000">
    <property type="entry name" value="HAD superfamily/HAD-like"/>
    <property type="match status" value="1"/>
</dbReference>
<dbReference type="InterPro" id="IPR046347">
    <property type="entry name" value="bZIP_sf"/>
</dbReference>
<dbReference type="Pfam" id="PF00122">
    <property type="entry name" value="E1-E2_ATPase"/>
    <property type="match status" value="1"/>
</dbReference>
<keyword evidence="3" id="KW-0813">Transport</keyword>
<dbReference type="AlphaFoldDB" id="A0A420TTJ3"/>
<dbReference type="GO" id="GO:0016887">
    <property type="term" value="F:ATP hydrolysis activity"/>
    <property type="evidence" value="ECO:0007669"/>
    <property type="project" value="InterPro"/>
</dbReference>
<dbReference type="SUPFAM" id="SSF57959">
    <property type="entry name" value="Leucine zipper domain"/>
    <property type="match status" value="1"/>
</dbReference>
<dbReference type="CDD" id="cd00371">
    <property type="entry name" value="HMA"/>
    <property type="match status" value="1"/>
</dbReference>
<dbReference type="InterPro" id="IPR018303">
    <property type="entry name" value="ATPase_P-typ_P_site"/>
</dbReference>
<organism evidence="15 16">
    <name type="scientific">Gibberella intermedia</name>
    <name type="common">Bulb rot disease fungus</name>
    <name type="synonym">Fusarium proliferatum</name>
    <dbReference type="NCBI Taxonomy" id="948311"/>
    <lineage>
        <taxon>Eukaryota</taxon>
        <taxon>Fungi</taxon>
        <taxon>Dikarya</taxon>
        <taxon>Ascomycota</taxon>
        <taxon>Pezizomycotina</taxon>
        <taxon>Sordariomycetes</taxon>
        <taxon>Hypocreomycetidae</taxon>
        <taxon>Hypocreales</taxon>
        <taxon>Nectriaceae</taxon>
        <taxon>Fusarium</taxon>
        <taxon>Fusarium fujikuroi species complex</taxon>
    </lineage>
</organism>
<keyword evidence="12" id="KW-0472">Membrane</keyword>
<dbReference type="GO" id="GO:0043682">
    <property type="term" value="F:P-type divalent copper transporter activity"/>
    <property type="evidence" value="ECO:0007669"/>
    <property type="project" value="TreeGrafter"/>
</dbReference>
<dbReference type="Gene3D" id="3.30.70.100">
    <property type="match status" value="1"/>
</dbReference>
<dbReference type="NCBIfam" id="TIGR01494">
    <property type="entry name" value="ATPase_P-type"/>
    <property type="match status" value="1"/>
</dbReference>
<evidence type="ECO:0000256" key="12">
    <source>
        <dbReference type="ARBA" id="ARBA00023136"/>
    </source>
</evidence>
<dbReference type="PANTHER" id="PTHR43520">
    <property type="entry name" value="ATP7, ISOFORM B"/>
    <property type="match status" value="1"/>
</dbReference>
<evidence type="ECO:0000313" key="16">
    <source>
        <dbReference type="Proteomes" id="UP000283569"/>
    </source>
</evidence>
<keyword evidence="7" id="KW-0479">Metal-binding</keyword>
<dbReference type="InterPro" id="IPR001757">
    <property type="entry name" value="P_typ_ATPase"/>
</dbReference>
<dbReference type="GO" id="GO:0005524">
    <property type="term" value="F:ATP binding"/>
    <property type="evidence" value="ECO:0007669"/>
    <property type="project" value="InterPro"/>
</dbReference>
<comment type="caution">
    <text evidence="15">The sequence shown here is derived from an EMBL/GenBank/DDBJ whole genome shotgun (WGS) entry which is preliminary data.</text>
</comment>
<dbReference type="GO" id="GO:0003700">
    <property type="term" value="F:DNA-binding transcription factor activity"/>
    <property type="evidence" value="ECO:0007669"/>
    <property type="project" value="InterPro"/>
</dbReference>
<keyword evidence="5" id="KW-0597">Phosphoprotein</keyword>
<reference evidence="15 16" key="1">
    <citation type="journal article" date="2018" name="Sci. Rep.">
        <title>Characterisation of pathogen-specific regions and novel effector candidates in Fusarium oxysporum f. sp. cepae.</title>
        <authorList>
            <person name="Armitage A.D."/>
            <person name="Taylor A."/>
            <person name="Sobczyk M.K."/>
            <person name="Baxter L."/>
            <person name="Greenfield B.P."/>
            <person name="Bates H.J."/>
            <person name="Wilson F."/>
            <person name="Jackson A.C."/>
            <person name="Ott S."/>
            <person name="Harrison R.J."/>
            <person name="Clarkson J.P."/>
        </authorList>
    </citation>
    <scope>NUCLEOTIDE SEQUENCE [LARGE SCALE GENOMIC DNA]</scope>
    <source>
        <strain evidence="15 16">Fp_A8</strain>
    </source>
</reference>
<dbReference type="InterPro" id="IPR023214">
    <property type="entry name" value="HAD_sf"/>
</dbReference>
<evidence type="ECO:0000256" key="1">
    <source>
        <dbReference type="ARBA" id="ARBA00004651"/>
    </source>
</evidence>
<accession>A0A420TTJ3</accession>
<evidence type="ECO:0000256" key="8">
    <source>
        <dbReference type="ARBA" id="ARBA00022842"/>
    </source>
</evidence>
<evidence type="ECO:0000256" key="9">
    <source>
        <dbReference type="ARBA" id="ARBA00022967"/>
    </source>
</evidence>
<dbReference type="InterPro" id="IPR059000">
    <property type="entry name" value="ATPase_P-type_domA"/>
</dbReference>
<dbReference type="InterPro" id="IPR006121">
    <property type="entry name" value="HMA_dom"/>
</dbReference>
<dbReference type="Pfam" id="PF00702">
    <property type="entry name" value="Hydrolase"/>
    <property type="match status" value="1"/>
</dbReference>
<keyword evidence="6" id="KW-0812">Transmembrane</keyword>
<evidence type="ECO:0000256" key="7">
    <source>
        <dbReference type="ARBA" id="ARBA00022723"/>
    </source>
</evidence>
<dbReference type="Gene3D" id="3.40.1110.10">
    <property type="entry name" value="Calcium-transporting ATPase, cytoplasmic domain N"/>
    <property type="match status" value="1"/>
</dbReference>
<evidence type="ECO:0000256" key="10">
    <source>
        <dbReference type="ARBA" id="ARBA00022989"/>
    </source>
</evidence>
<dbReference type="InterPro" id="IPR017969">
    <property type="entry name" value="Heavy-metal-associated_CS"/>
</dbReference>
<keyword evidence="4" id="KW-1003">Cell membrane</keyword>
<protein>
    <recommendedName>
        <fullName evidence="14">HMA domain-containing protein</fullName>
    </recommendedName>
</protein>
<feature type="domain" description="HMA" evidence="14">
    <location>
        <begin position="527"/>
        <end position="593"/>
    </location>
</feature>
<dbReference type="Pfam" id="PF00403">
    <property type="entry name" value="HMA"/>
    <property type="match status" value="1"/>
</dbReference>
<evidence type="ECO:0000256" key="5">
    <source>
        <dbReference type="ARBA" id="ARBA00022553"/>
    </source>
</evidence>
<comment type="subcellular location">
    <subcellularLocation>
        <location evidence="1">Cell membrane</location>
        <topology evidence="1">Multi-pass membrane protein</topology>
    </subcellularLocation>
</comment>